<protein>
    <submittedName>
        <fullName evidence="4">Choice-of-anchor B domain-containing protein</fullName>
    </submittedName>
</protein>
<dbReference type="GO" id="GO:0005576">
    <property type="term" value="C:extracellular region"/>
    <property type="evidence" value="ECO:0007669"/>
    <property type="project" value="TreeGrafter"/>
</dbReference>
<feature type="domain" description="Secretion system C-terminal sorting" evidence="3">
    <location>
        <begin position="980"/>
        <end position="1062"/>
    </location>
</feature>
<keyword evidence="1 2" id="KW-0732">Signal</keyword>
<feature type="signal peptide" evidence="2">
    <location>
        <begin position="1"/>
        <end position="18"/>
    </location>
</feature>
<feature type="chain" id="PRO_5018260302" evidence="2">
    <location>
        <begin position="19"/>
        <end position="1064"/>
    </location>
</feature>
<dbReference type="NCBIfam" id="TIGR04312">
    <property type="entry name" value="choice_anch_B"/>
    <property type="match status" value="1"/>
</dbReference>
<evidence type="ECO:0000259" key="3">
    <source>
        <dbReference type="Pfam" id="PF18962"/>
    </source>
</evidence>
<dbReference type="PANTHER" id="PTHR38787">
    <property type="entry name" value="REGULATORY P DOMAIN-CONTAINING PROTEIN"/>
    <property type="match status" value="1"/>
</dbReference>
<organism evidence="4 5">
    <name type="scientific">Ulvibacter antarcticus</name>
    <dbReference type="NCBI Taxonomy" id="442714"/>
    <lineage>
        <taxon>Bacteria</taxon>
        <taxon>Pseudomonadati</taxon>
        <taxon>Bacteroidota</taxon>
        <taxon>Flavobacteriia</taxon>
        <taxon>Flavobacteriales</taxon>
        <taxon>Flavobacteriaceae</taxon>
        <taxon>Ulvibacter</taxon>
    </lineage>
</organism>
<dbReference type="AlphaFoldDB" id="A0A3L9YHQ4"/>
<evidence type="ECO:0000313" key="5">
    <source>
        <dbReference type="Proteomes" id="UP000271339"/>
    </source>
</evidence>
<reference evidence="4 5" key="1">
    <citation type="submission" date="2018-10" db="EMBL/GenBank/DDBJ databases">
        <title>Genomic Encyclopedia of Archaeal and Bacterial Type Strains, Phase II (KMG-II): from individual species to whole genera.</title>
        <authorList>
            <person name="Goeker M."/>
        </authorList>
    </citation>
    <scope>NUCLEOTIDE SEQUENCE [LARGE SCALE GENOMIC DNA]</scope>
    <source>
        <strain evidence="4 5">DSM 23424</strain>
    </source>
</reference>
<evidence type="ECO:0000256" key="2">
    <source>
        <dbReference type="SAM" id="SignalP"/>
    </source>
</evidence>
<dbReference type="InterPro" id="IPR026444">
    <property type="entry name" value="Secre_tail"/>
</dbReference>
<evidence type="ECO:0000313" key="4">
    <source>
        <dbReference type="EMBL" id="RMA57665.1"/>
    </source>
</evidence>
<dbReference type="PANTHER" id="PTHR38787:SF3">
    <property type="entry name" value="REGULATORY P DOMAIN-CONTAINING PROTEIN"/>
    <property type="match status" value="1"/>
</dbReference>
<dbReference type="OrthoDB" id="1652165at2"/>
<proteinExistence type="predicted"/>
<dbReference type="EMBL" id="REFC01000014">
    <property type="protein sequence ID" value="RMA57665.1"/>
    <property type="molecule type" value="Genomic_DNA"/>
</dbReference>
<comment type="caution">
    <text evidence="4">The sequence shown here is derived from an EMBL/GenBank/DDBJ whole genome shotgun (WGS) entry which is preliminary data.</text>
</comment>
<dbReference type="NCBIfam" id="TIGR04183">
    <property type="entry name" value="Por_Secre_tail"/>
    <property type="match status" value="1"/>
</dbReference>
<dbReference type="Proteomes" id="UP000271339">
    <property type="component" value="Unassembled WGS sequence"/>
</dbReference>
<gene>
    <name evidence="4" type="ORF">BXY75_2469</name>
</gene>
<dbReference type="RefSeq" id="WP_121908029.1">
    <property type="nucleotide sequence ID" value="NZ_REFC01000014.1"/>
</dbReference>
<dbReference type="Pfam" id="PF18962">
    <property type="entry name" value="Por_Secre_tail"/>
    <property type="match status" value="1"/>
</dbReference>
<dbReference type="InterPro" id="IPR027589">
    <property type="entry name" value="Choice_anch_B"/>
</dbReference>
<keyword evidence="5" id="KW-1185">Reference proteome</keyword>
<sequence length="1064" mass="114867">MKKILFSLLILPLFSAIAQPCSGGKINNPGNQNDYPCNGIDLVKYISASAMGADEAQDSWGWTDVDGNGDEYAIVALDNGTAFVNISASGGPVYLGRLNSHSGGSNLWRDVKVYNNHAYIVSEVTNDGLQIFDLTNLRGLTGSPVATFSEDGFLSFGDGGSQNNRAHNIVINEDSGYGYVVGVNRASNNNGGPIFVKLFPDPKNPTIVGEYGSSDYFHDAQVVIYDGPDTRYHGREIMIGANEDEVVIVDVTDKNNPVNLSTISYTNVHYTHQGWFTFDKRFFILGDEVDEENIGGGTRTFIFDFNDLEDPKLHFTHTSSTVGAIDHNGYVKGNRFYLANYSAGMRMFDITSIYNSSASASMSEIKYFDTFVPNNSAAFHGTWNVYPYFKSGNIVISGFGNANTNGDGGVFIVKDPNYDAVNPVAIAQNISVSLGVDGTVKITPDQIDNGSTDNVVVWAKRLDQDTFTCADVGTNVVTLSIYDGNENVSTTTAIVTVVAETTTFSAFWSNGQPDAGKNVVFNANYKTSDLGKSSIEACSCEIKNNAIVTVDSGEYMKVGGNVIVDAGSQLIVEHQANFVQENDDAIVTNNGSINVKLTTPAMNARDFLLLGSPMTSDGISAFADGLPAYQVLNHTTANFQPYSGTPPIVGVNFYDQEQNDWTNFSGTLAPSEGYLVRPSYTQNGTYNYEYNQGTLNSGEITYAAGYNTSKESSANVLSNPYASAIDAAMLIENNAILDEVYFWEHNTTPGTGIPGPQSENFNMEDISTYNGTMGIPSATGGTTPNGIISTGQGFGIKANAAGDVTFNNAIRLTSGNTTLRKTTEKDLIWLTVREGQYHMGSTAGIGFLESATADLDQGFDTEKLGTVVSLYSHLDDGSQHLGIQGREAFDAGMRIPMGFSTLIDVDGGLAYVISISDLRGVNLEAVSVFLEDHVANTVTNLSNANYEFTSEAGTYNNRFTLRFQTLLSGDTDSVVDSLVVFPNPTTGIVNIQSPDSTLEKVTIYDAQGRILLEKVIKATNTNFNKQQNQANDFDEINISGFNPAVYFMSLQTSNGTVNRQIIKE</sequence>
<evidence type="ECO:0000256" key="1">
    <source>
        <dbReference type="ARBA" id="ARBA00022729"/>
    </source>
</evidence>
<accession>A0A3L9YHQ4</accession>
<name>A0A3L9YHQ4_9FLAO</name>